<reference evidence="1" key="3">
    <citation type="submission" date="2018-03" db="EMBL/GenBank/DDBJ databases">
        <authorList>
            <person name="Jeon C.O."/>
        </authorList>
    </citation>
    <scope>NUCLEOTIDE SEQUENCE</scope>
    <source>
        <strain evidence="1">JCM 31126</strain>
    </source>
</reference>
<sequence>MQTIKGTISKIKVLKLSNRPLVHFKVDDISCLIARHSFNFLYEAKENNQIVVCGQYNSKNQFVVKKYCVIDSPMLV</sequence>
<organism evidence="2 4">
    <name type="scientific">Tetragenococcus osmophilus</name>
    <dbReference type="NCBI Taxonomy" id="526944"/>
    <lineage>
        <taxon>Bacteria</taxon>
        <taxon>Bacillati</taxon>
        <taxon>Bacillota</taxon>
        <taxon>Bacilli</taxon>
        <taxon>Lactobacillales</taxon>
        <taxon>Enterococcaceae</taxon>
        <taxon>Tetragenococcus</taxon>
    </lineage>
</organism>
<evidence type="ECO:0000313" key="1">
    <source>
        <dbReference type="EMBL" id="AYW48453.1"/>
    </source>
</evidence>
<dbReference type="Proteomes" id="UP001157039">
    <property type="component" value="Unassembled WGS sequence"/>
</dbReference>
<evidence type="ECO:0000313" key="3">
    <source>
        <dbReference type="Proteomes" id="UP000268310"/>
    </source>
</evidence>
<reference evidence="1 3" key="1">
    <citation type="journal article" date="2012" name="Int. J. Syst. Evol. Microbiol.">
        <title>Characterization of Tetragenococcus strains from sugar thick juice reveals a novel species, Tetragenococcus osmophilus sp. nov., and divides Tetragenococcus halophilus into two subspecies, T. halophilus subsp. halophilus subsp. nov. and T. halophilus subsp. flandriensis subsp. nov.</title>
        <authorList>
            <person name="Juste A."/>
            <person name="Van Trappen S."/>
            <person name="Verreth C."/>
            <person name="Cleenwerck I."/>
            <person name="De Vos P."/>
            <person name="Lievens B."/>
            <person name="Willems K.A."/>
        </authorList>
    </citation>
    <scope>NUCLEOTIDE SEQUENCE [LARGE SCALE GENOMIC DNA]</scope>
    <source>
        <strain evidence="1 3">JCM 31126</strain>
    </source>
</reference>
<dbReference type="KEGG" id="too:C7K38_08810"/>
<reference evidence="2" key="4">
    <citation type="submission" date="2023-02" db="EMBL/GenBank/DDBJ databases">
        <authorList>
            <person name="Sun Q."/>
            <person name="Mori K."/>
        </authorList>
    </citation>
    <scope>NUCLEOTIDE SEQUENCE</scope>
    <source>
        <strain evidence="2">NBRC 114545</strain>
    </source>
</reference>
<dbReference type="EMBL" id="BSUW01000001">
    <property type="protein sequence ID" value="GMA71815.1"/>
    <property type="molecule type" value="Genomic_DNA"/>
</dbReference>
<dbReference type="AlphaFoldDB" id="A0AA38CXX1"/>
<reference evidence="2 4" key="2">
    <citation type="journal article" date="2014" name="Int. J. Syst. Evol. Microbiol.">
        <title>Complete genome sequence of Corynebacterium casei LMG S-19264T (=DSM 44701T), isolated from a smear-ripened cheese.</title>
        <authorList>
            <consortium name="US DOE Joint Genome Institute (JGI-PGF)"/>
            <person name="Walter F."/>
            <person name="Albersmeier A."/>
            <person name="Kalinowski J."/>
            <person name="Ruckert C."/>
        </authorList>
    </citation>
    <scope>NUCLEOTIDE SEQUENCE [LARGE SCALE GENOMIC DNA]</scope>
    <source>
        <strain evidence="2 4">NBRC 114545</strain>
    </source>
</reference>
<gene>
    <name evidence="1" type="ORF">C7K38_08810</name>
    <name evidence="2" type="ORF">GCM10025885_08640</name>
</gene>
<dbReference type="Proteomes" id="UP000268310">
    <property type="component" value="Chromosome"/>
</dbReference>
<accession>A0AA38CXX1</accession>
<evidence type="ECO:0000313" key="4">
    <source>
        <dbReference type="Proteomes" id="UP001157039"/>
    </source>
</evidence>
<dbReference type="EMBL" id="CP027783">
    <property type="protein sequence ID" value="AYW48453.1"/>
    <property type="molecule type" value="Genomic_DNA"/>
</dbReference>
<name>A0AA38CXX1_9ENTE</name>
<proteinExistence type="predicted"/>
<keyword evidence="3" id="KW-1185">Reference proteome</keyword>
<dbReference type="RefSeq" id="WP_028790841.1">
    <property type="nucleotide sequence ID" value="NZ_BSUW01000001.1"/>
</dbReference>
<evidence type="ECO:0000313" key="2">
    <source>
        <dbReference type="EMBL" id="GMA71815.1"/>
    </source>
</evidence>
<protein>
    <submittedName>
        <fullName evidence="2">Uncharacterized protein</fullName>
    </submittedName>
</protein>